<evidence type="ECO:0000259" key="1">
    <source>
        <dbReference type="Pfam" id="PF08975"/>
    </source>
</evidence>
<dbReference type="EMBL" id="CAJNOK010001281">
    <property type="protein sequence ID" value="CAF0803323.1"/>
    <property type="molecule type" value="Genomic_DNA"/>
</dbReference>
<dbReference type="EMBL" id="CAJOBC010000550">
    <property type="protein sequence ID" value="CAF3599641.1"/>
    <property type="molecule type" value="Genomic_DNA"/>
</dbReference>
<accession>A0A813TM96</accession>
<dbReference type="InterPro" id="IPR009097">
    <property type="entry name" value="Cyclic_Pdiesterase"/>
</dbReference>
<keyword evidence="6" id="KW-1185">Reference proteome</keyword>
<sequence>MKEDITFQPVPLFNRKIDINGNYVPFHGYTIMSHVEHPLPEQLVKLHEYLVRSKFSDYFSFLPKFSYHVTLNPLINVEMKRDEAILKEAQMNIDKLETGTKCMVKQLTRKDKLQLEIELIEPFLNTILKPLQAQWTKLDTILMKYEEKWHLTLAYQYRNITDEAQVILDEIIKNWTQFPFEISLDPITICEHQDMTDYVAIFD</sequence>
<dbReference type="Proteomes" id="UP000681722">
    <property type="component" value="Unassembled WGS sequence"/>
</dbReference>
<dbReference type="SUPFAM" id="SSF55144">
    <property type="entry name" value="LigT-like"/>
    <property type="match status" value="1"/>
</dbReference>
<dbReference type="Proteomes" id="UP000677228">
    <property type="component" value="Unassembled WGS sequence"/>
</dbReference>
<comment type="caution">
    <text evidence="3">The sequence shown here is derived from an EMBL/GenBank/DDBJ whole genome shotgun (WGS) entry which is preliminary data.</text>
</comment>
<organism evidence="3 6">
    <name type="scientific">Didymodactylos carnosus</name>
    <dbReference type="NCBI Taxonomy" id="1234261"/>
    <lineage>
        <taxon>Eukaryota</taxon>
        <taxon>Metazoa</taxon>
        <taxon>Spiralia</taxon>
        <taxon>Gnathifera</taxon>
        <taxon>Rotifera</taxon>
        <taxon>Eurotatoria</taxon>
        <taxon>Bdelloidea</taxon>
        <taxon>Philodinida</taxon>
        <taxon>Philodinidae</taxon>
        <taxon>Didymodactylos</taxon>
    </lineage>
</organism>
<dbReference type="Gene3D" id="3.90.1140.10">
    <property type="entry name" value="Cyclic phosphodiesterase"/>
    <property type="match status" value="1"/>
</dbReference>
<dbReference type="EMBL" id="CAJNOQ010000550">
    <property type="protein sequence ID" value="CAF0813743.1"/>
    <property type="molecule type" value="Genomic_DNA"/>
</dbReference>
<evidence type="ECO:0000313" key="4">
    <source>
        <dbReference type="EMBL" id="CAF3586796.1"/>
    </source>
</evidence>
<dbReference type="OrthoDB" id="10001238at2759"/>
<dbReference type="AlphaFoldDB" id="A0A813TM96"/>
<dbReference type="InterPro" id="IPR015069">
    <property type="entry name" value="2H-PEstase_DUF1868"/>
</dbReference>
<feature type="domain" description="DUF1868" evidence="1">
    <location>
        <begin position="18"/>
        <end position="84"/>
    </location>
</feature>
<proteinExistence type="predicted"/>
<name>A0A813TM96_9BILA</name>
<dbReference type="EMBL" id="CAJOBA010001281">
    <property type="protein sequence ID" value="CAF3586796.1"/>
    <property type="molecule type" value="Genomic_DNA"/>
</dbReference>
<protein>
    <recommendedName>
        <fullName evidence="1">DUF1868 domain-containing protein</fullName>
    </recommendedName>
</protein>
<dbReference type="Proteomes" id="UP000682733">
    <property type="component" value="Unassembled WGS sequence"/>
</dbReference>
<evidence type="ECO:0000313" key="5">
    <source>
        <dbReference type="EMBL" id="CAF3599641.1"/>
    </source>
</evidence>
<dbReference type="Pfam" id="PF08975">
    <property type="entry name" value="2H-phosphodiest"/>
    <property type="match status" value="1"/>
</dbReference>
<evidence type="ECO:0000313" key="3">
    <source>
        <dbReference type="EMBL" id="CAF0813743.1"/>
    </source>
</evidence>
<reference evidence="3" key="1">
    <citation type="submission" date="2021-02" db="EMBL/GenBank/DDBJ databases">
        <authorList>
            <person name="Nowell W R."/>
        </authorList>
    </citation>
    <scope>NUCLEOTIDE SEQUENCE</scope>
</reference>
<gene>
    <name evidence="3" type="ORF">GPM918_LOCUS4173</name>
    <name evidence="2" type="ORF">OVA965_LOCUS4762</name>
    <name evidence="5" type="ORF">SRO942_LOCUS4173</name>
    <name evidence="4" type="ORF">TMI583_LOCUS4760</name>
</gene>
<dbReference type="Proteomes" id="UP000663829">
    <property type="component" value="Unassembled WGS sequence"/>
</dbReference>
<evidence type="ECO:0000313" key="6">
    <source>
        <dbReference type="Proteomes" id="UP000663829"/>
    </source>
</evidence>
<evidence type="ECO:0000313" key="2">
    <source>
        <dbReference type="EMBL" id="CAF0803323.1"/>
    </source>
</evidence>